<proteinExistence type="inferred from homology"/>
<dbReference type="InterPro" id="IPR029045">
    <property type="entry name" value="ClpP/crotonase-like_dom_sf"/>
</dbReference>
<protein>
    <recommendedName>
        <fullName evidence="4">Enoyl-CoA hydratase/isomerase</fullName>
    </recommendedName>
</protein>
<dbReference type="STRING" id="1172194.WQQ_43240"/>
<dbReference type="Pfam" id="PF00378">
    <property type="entry name" value="ECH_1"/>
    <property type="match status" value="1"/>
</dbReference>
<dbReference type="OrthoDB" id="5730382at2"/>
<dbReference type="CDD" id="cd06558">
    <property type="entry name" value="crotonase-like"/>
    <property type="match status" value="1"/>
</dbReference>
<evidence type="ECO:0008006" key="4">
    <source>
        <dbReference type="Google" id="ProtNLM"/>
    </source>
</evidence>
<dbReference type="InterPro" id="IPR051683">
    <property type="entry name" value="Enoyl-CoA_Hydratase/Isomerase"/>
</dbReference>
<dbReference type="EMBL" id="AKGD01000004">
    <property type="protein sequence ID" value="EIT67889.1"/>
    <property type="molecule type" value="Genomic_DNA"/>
</dbReference>
<dbReference type="PANTHER" id="PTHR42964:SF1">
    <property type="entry name" value="POLYKETIDE BIOSYNTHESIS ENOYL-COA HYDRATASE PKSH-RELATED"/>
    <property type="match status" value="1"/>
</dbReference>
<evidence type="ECO:0000256" key="1">
    <source>
        <dbReference type="ARBA" id="ARBA00005254"/>
    </source>
</evidence>
<sequence>MDVLSIAELRALMREPTAPASPLLAQPLLLVDSAAAQGFDDARVLDWLKRIPAPVIAVGGDAGPLSRACDVHVPDTDAALRLRKAIVDCPLAASTLVQTLRLTQKLDAENGLVAESLAYASLQNGAEFRRWQHAHEPASTPDESGAAVELHREGERLSLTLNRPLNRNAMTVEMRDSLIEALTLALLDDGVRSVDIRARGRCFSTGGDLREFGSAPDPSTAHAVRGLALPGRLLAMLAERTTVYLHGACIGSGIEFPAFAGRLVATRDAWFQLPELRYGLIPGAGGTVSIARRIGRQRTAWLALSGQRIDARTAKLWGLVDAIDG</sequence>
<dbReference type="RefSeq" id="WP_007187259.1">
    <property type="nucleotide sequence ID" value="NZ_AKGD01000004.1"/>
</dbReference>
<dbReference type="InterPro" id="IPR001753">
    <property type="entry name" value="Enoyl-CoA_hydra/iso"/>
</dbReference>
<dbReference type="PANTHER" id="PTHR42964">
    <property type="entry name" value="ENOYL-COA HYDRATASE"/>
    <property type="match status" value="1"/>
</dbReference>
<dbReference type="AlphaFoldDB" id="I7Z7V9"/>
<reference evidence="2 3" key="1">
    <citation type="journal article" date="2012" name="J. Bacteriol.">
        <title>Genome Sequence of n-Alkane-Degrading Hydrocarboniphaga effusa Strain AP103T (ATCC BAA-332T).</title>
        <authorList>
            <person name="Chang H.K."/>
            <person name="Zylstra G.J."/>
            <person name="Chae J.C."/>
        </authorList>
    </citation>
    <scope>NUCLEOTIDE SEQUENCE [LARGE SCALE GENOMIC DNA]</scope>
    <source>
        <strain evidence="2 3">AP103</strain>
    </source>
</reference>
<comment type="caution">
    <text evidence="2">The sequence shown here is derived from an EMBL/GenBank/DDBJ whole genome shotgun (WGS) entry which is preliminary data.</text>
</comment>
<name>I7Z7V9_9GAMM</name>
<dbReference type="Gene3D" id="3.90.226.10">
    <property type="entry name" value="2-enoyl-CoA Hydratase, Chain A, domain 1"/>
    <property type="match status" value="1"/>
</dbReference>
<dbReference type="GO" id="GO:0003824">
    <property type="term" value="F:catalytic activity"/>
    <property type="evidence" value="ECO:0007669"/>
    <property type="project" value="UniProtKB-ARBA"/>
</dbReference>
<gene>
    <name evidence="2" type="ORF">WQQ_43240</name>
</gene>
<dbReference type="Proteomes" id="UP000003704">
    <property type="component" value="Unassembled WGS sequence"/>
</dbReference>
<organism evidence="2 3">
    <name type="scientific">Hydrocarboniphaga effusa AP103</name>
    <dbReference type="NCBI Taxonomy" id="1172194"/>
    <lineage>
        <taxon>Bacteria</taxon>
        <taxon>Pseudomonadati</taxon>
        <taxon>Pseudomonadota</taxon>
        <taxon>Gammaproteobacteria</taxon>
        <taxon>Nevskiales</taxon>
        <taxon>Nevskiaceae</taxon>
        <taxon>Hydrocarboniphaga</taxon>
    </lineage>
</organism>
<dbReference type="SUPFAM" id="SSF52096">
    <property type="entry name" value="ClpP/crotonase"/>
    <property type="match status" value="1"/>
</dbReference>
<accession>I7Z7V9</accession>
<evidence type="ECO:0000313" key="2">
    <source>
        <dbReference type="EMBL" id="EIT67889.1"/>
    </source>
</evidence>
<keyword evidence="3" id="KW-1185">Reference proteome</keyword>
<comment type="similarity">
    <text evidence="1">Belongs to the enoyl-CoA hydratase/isomerase family.</text>
</comment>
<evidence type="ECO:0000313" key="3">
    <source>
        <dbReference type="Proteomes" id="UP000003704"/>
    </source>
</evidence>